<proteinExistence type="inferred from homology"/>
<dbReference type="SUPFAM" id="SSF110836">
    <property type="entry name" value="Hypothetical protein SAV1430"/>
    <property type="match status" value="1"/>
</dbReference>
<accession>A0ABN8W2R8</accession>
<dbReference type="SUPFAM" id="SSF117916">
    <property type="entry name" value="Fe-S cluster assembly (FSCA) domain-like"/>
    <property type="match status" value="1"/>
</dbReference>
<keyword evidence="4" id="KW-1185">Reference proteome</keyword>
<dbReference type="EMBL" id="OX336137">
    <property type="protein sequence ID" value="CAI2718995.1"/>
    <property type="molecule type" value="Genomic_DNA"/>
</dbReference>
<dbReference type="PANTHER" id="PTHR11178">
    <property type="entry name" value="IRON-SULFUR CLUSTER SCAFFOLD PROTEIN NFU-RELATED"/>
    <property type="match status" value="1"/>
</dbReference>
<dbReference type="InterPro" id="IPR034904">
    <property type="entry name" value="FSCA_dom_sf"/>
</dbReference>
<dbReference type="InterPro" id="IPR014824">
    <property type="entry name" value="Nfu/NifU_N"/>
</dbReference>
<dbReference type="InterPro" id="IPR036498">
    <property type="entry name" value="Nfu/NifU_N_sf"/>
</dbReference>
<dbReference type="Proteomes" id="UP001157733">
    <property type="component" value="Chromosome"/>
</dbReference>
<comment type="similarity">
    <text evidence="1">Belongs to the NifU family.</text>
</comment>
<dbReference type="InterPro" id="IPR001075">
    <property type="entry name" value="NIF_FeS_clus_asmbl_NifU_C"/>
</dbReference>
<evidence type="ECO:0000313" key="3">
    <source>
        <dbReference type="EMBL" id="CAI2718995.1"/>
    </source>
</evidence>
<reference evidence="3 4" key="1">
    <citation type="submission" date="2022-09" db="EMBL/GenBank/DDBJ databases">
        <authorList>
            <person name="Kop L."/>
        </authorList>
    </citation>
    <scope>NUCLEOTIDE SEQUENCE [LARGE SCALE GENOMIC DNA]</scope>
    <source>
        <strain evidence="3 4">347</strain>
    </source>
</reference>
<organism evidence="3 4">
    <name type="scientific">Nitrospina watsonii</name>
    <dbReference type="NCBI Taxonomy" id="1323948"/>
    <lineage>
        <taxon>Bacteria</taxon>
        <taxon>Pseudomonadati</taxon>
        <taxon>Nitrospinota/Tectimicrobiota group</taxon>
        <taxon>Nitrospinota</taxon>
        <taxon>Nitrospinia</taxon>
        <taxon>Nitrospinales</taxon>
        <taxon>Nitrospinaceae</taxon>
        <taxon>Nitrospina</taxon>
    </lineage>
</organism>
<dbReference type="SMART" id="SM00932">
    <property type="entry name" value="Nfu_N"/>
    <property type="match status" value="1"/>
</dbReference>
<name>A0ABN8W2R8_9BACT</name>
<dbReference type="Gene3D" id="3.30.1370.70">
    <property type="entry name" value="Scaffold protein Nfu/NifU, N-terminal domain"/>
    <property type="match status" value="1"/>
</dbReference>
<dbReference type="PANTHER" id="PTHR11178:SF1">
    <property type="entry name" value="NFU1 IRON-SULFUR CLUSTER SCAFFOLD HOMOLOG, MITOCHONDRIAL"/>
    <property type="match status" value="1"/>
</dbReference>
<dbReference type="Gene3D" id="3.30.300.130">
    <property type="entry name" value="Fe-S cluster assembly (FSCA)"/>
    <property type="match status" value="1"/>
</dbReference>
<sequence length="202" mass="22446">MAQTKKFSVIATEPTPNSAAFKFVVNNVIIKDGGSRAFNNEQEAESDPFAKEIFDFGVVDFLYIKERFVSITLIAPDEWDDMFDPFIQTIEEHLVPYEDADAEPEKSILDDVDLDKFMDYDDDTKREIIDAFMDEGVRPALAQDGGGLLVKDVDGDVVSVQYQGACGSCSKSESSTLSAMQNILQKSIHPELKVVIRGFGDI</sequence>
<evidence type="ECO:0000313" key="4">
    <source>
        <dbReference type="Proteomes" id="UP001157733"/>
    </source>
</evidence>
<feature type="domain" description="Scaffold protein Nfu/NifU N-terminal" evidence="2">
    <location>
        <begin position="10"/>
        <end position="97"/>
    </location>
</feature>
<dbReference type="RefSeq" id="WP_282011856.1">
    <property type="nucleotide sequence ID" value="NZ_OX336137.1"/>
</dbReference>
<protein>
    <submittedName>
        <fullName evidence="3">Nitrogen-fixing NifU-like</fullName>
    </submittedName>
</protein>
<evidence type="ECO:0000259" key="2">
    <source>
        <dbReference type="SMART" id="SM00932"/>
    </source>
</evidence>
<evidence type="ECO:0000256" key="1">
    <source>
        <dbReference type="ARBA" id="ARBA00006420"/>
    </source>
</evidence>
<gene>
    <name evidence="3" type="ORF">NSPWAT_2139</name>
</gene>
<dbReference type="Pfam" id="PF01106">
    <property type="entry name" value="NifU"/>
    <property type="match status" value="1"/>
</dbReference>
<dbReference type="Pfam" id="PF08712">
    <property type="entry name" value="Nfu_N"/>
    <property type="match status" value="1"/>
</dbReference>